<feature type="transmembrane region" description="Helical" evidence="1">
    <location>
        <begin position="182"/>
        <end position="201"/>
    </location>
</feature>
<feature type="transmembrane region" description="Helical" evidence="1">
    <location>
        <begin position="68"/>
        <end position="89"/>
    </location>
</feature>
<keyword evidence="1" id="KW-0472">Membrane</keyword>
<protein>
    <recommendedName>
        <fullName evidence="4">DUF4386 family protein</fullName>
    </recommendedName>
</protein>
<evidence type="ECO:0008006" key="4">
    <source>
        <dbReference type="Google" id="ProtNLM"/>
    </source>
</evidence>
<evidence type="ECO:0000256" key="1">
    <source>
        <dbReference type="SAM" id="Phobius"/>
    </source>
</evidence>
<keyword evidence="1" id="KW-1133">Transmembrane helix</keyword>
<sequence>MRYPDVSPVGGRVEVGEAPARHRTHWPLLAVAAGVLGAFATIVMDVHVAEVDGGMTLDRVDDVSVVKARIGFAVGYVVVALLIVLAAAWRRHVEPRVPGSTAARVVSAGLGASAAALTLGYGWRGAMGIYGEGGPEDEQFDRTARYVYYVLNDFGAWIGWLGVLVAAFAIAWMALRERTVSRWIGWISVLAAGAPTVAMAVMSVPGMPALTMPFWLVVAGLGLTFGKSTITR</sequence>
<dbReference type="EMBL" id="BIFH01000016">
    <property type="protein sequence ID" value="GCD94953.1"/>
    <property type="molecule type" value="Genomic_DNA"/>
</dbReference>
<dbReference type="RefSeq" id="WP_218042772.1">
    <property type="nucleotide sequence ID" value="NZ_BIFH01000016.1"/>
</dbReference>
<keyword evidence="1" id="KW-0812">Transmembrane</keyword>
<feature type="transmembrane region" description="Helical" evidence="1">
    <location>
        <begin position="154"/>
        <end position="175"/>
    </location>
</feature>
<feature type="transmembrane region" description="Helical" evidence="1">
    <location>
        <begin position="28"/>
        <end position="48"/>
    </location>
</feature>
<proteinExistence type="predicted"/>
<evidence type="ECO:0000313" key="2">
    <source>
        <dbReference type="EMBL" id="GCD94953.1"/>
    </source>
</evidence>
<comment type="caution">
    <text evidence="2">The sequence shown here is derived from an EMBL/GenBank/DDBJ whole genome shotgun (WGS) entry which is preliminary data.</text>
</comment>
<reference evidence="2 3" key="1">
    <citation type="submission" date="2018-12" db="EMBL/GenBank/DDBJ databases">
        <title>Draft genome sequence of Embleya hyalina NBRC 13850T.</title>
        <authorList>
            <person name="Komaki H."/>
            <person name="Hosoyama A."/>
            <person name="Kimura A."/>
            <person name="Ichikawa N."/>
            <person name="Tamura T."/>
        </authorList>
    </citation>
    <scope>NUCLEOTIDE SEQUENCE [LARGE SCALE GENOMIC DNA]</scope>
    <source>
        <strain evidence="2 3">NBRC 13850</strain>
    </source>
</reference>
<accession>A0A401YK26</accession>
<keyword evidence="3" id="KW-1185">Reference proteome</keyword>
<gene>
    <name evidence="2" type="ORF">EHYA_02622</name>
</gene>
<feature type="transmembrane region" description="Helical" evidence="1">
    <location>
        <begin position="101"/>
        <end position="123"/>
    </location>
</feature>
<feature type="transmembrane region" description="Helical" evidence="1">
    <location>
        <begin position="207"/>
        <end position="226"/>
    </location>
</feature>
<dbReference type="AlphaFoldDB" id="A0A401YK26"/>
<evidence type="ECO:0000313" key="3">
    <source>
        <dbReference type="Proteomes" id="UP000286931"/>
    </source>
</evidence>
<dbReference type="Proteomes" id="UP000286931">
    <property type="component" value="Unassembled WGS sequence"/>
</dbReference>
<name>A0A401YK26_9ACTN</name>
<organism evidence="2 3">
    <name type="scientific">Embleya hyalina</name>
    <dbReference type="NCBI Taxonomy" id="516124"/>
    <lineage>
        <taxon>Bacteria</taxon>
        <taxon>Bacillati</taxon>
        <taxon>Actinomycetota</taxon>
        <taxon>Actinomycetes</taxon>
        <taxon>Kitasatosporales</taxon>
        <taxon>Streptomycetaceae</taxon>
        <taxon>Embleya</taxon>
    </lineage>
</organism>